<evidence type="ECO:0000256" key="9">
    <source>
        <dbReference type="ARBA" id="ARBA00023251"/>
    </source>
</evidence>
<feature type="transmembrane region" description="Helical" evidence="10">
    <location>
        <begin position="360"/>
        <end position="382"/>
    </location>
</feature>
<evidence type="ECO:0000256" key="10">
    <source>
        <dbReference type="SAM" id="Phobius"/>
    </source>
</evidence>
<comment type="caution">
    <text evidence="11">The sequence shown here is derived from an EMBL/GenBank/DDBJ whole genome shotgun (WGS) entry which is preliminary data.</text>
</comment>
<gene>
    <name evidence="11" type="ORF">HLQ16_19955</name>
</gene>
<dbReference type="InterPro" id="IPR045070">
    <property type="entry name" value="MATE_MepA-like"/>
</dbReference>
<feature type="transmembrane region" description="Helical" evidence="10">
    <location>
        <begin position="197"/>
        <end position="217"/>
    </location>
</feature>
<keyword evidence="9" id="KW-0046">Antibiotic resistance</keyword>
<evidence type="ECO:0000256" key="5">
    <source>
        <dbReference type="ARBA" id="ARBA00022475"/>
    </source>
</evidence>
<keyword evidence="6 10" id="KW-0812">Transmembrane</keyword>
<dbReference type="Proteomes" id="UP000531659">
    <property type="component" value="Unassembled WGS sequence"/>
</dbReference>
<feature type="transmembrane region" description="Helical" evidence="10">
    <location>
        <begin position="21"/>
        <end position="41"/>
    </location>
</feature>
<feature type="transmembrane region" description="Helical" evidence="10">
    <location>
        <begin position="61"/>
        <end position="83"/>
    </location>
</feature>
<dbReference type="PANTHER" id="PTHR43823:SF3">
    <property type="entry name" value="MULTIDRUG EXPORT PROTEIN MEPA"/>
    <property type="match status" value="1"/>
</dbReference>
<feature type="transmembrane region" description="Helical" evidence="10">
    <location>
        <begin position="420"/>
        <end position="439"/>
    </location>
</feature>
<evidence type="ECO:0000256" key="4">
    <source>
        <dbReference type="ARBA" id="ARBA00022448"/>
    </source>
</evidence>
<dbReference type="Pfam" id="PF01554">
    <property type="entry name" value="MatE"/>
    <property type="match status" value="2"/>
</dbReference>
<sequence length="454" mass="49727">MEKTKDSYSYYFEEAPIPKAIAHMAVPMMLGMSINLIYSIIDAFFIGKLNNTAMMTAVTLALPFTCILMAIVNVFGAGGGTYISRLLGEKNLEDAKNISSISFYLSLLSGFIFMLLAIPLLHPILQILGARGDTVLFTQSYIMVFIIGSPFVIANFTLEQIVRAEGASKVSMNGMVISVIINIILDPILIFTCHLGIAGAALGTIIGNIGAVIYYVYYLRNKSATLTISLKTFKPTPIICNNIFKIGITAFLLDGFLMVSSLLLNNLSARYGDYAVAGFGISLRLVQLSEFIAMGLYMGVVPLIAYAYTAKNINRMKKVISTTTSYMLIITMSISLIIFIFRNPIYYLFSKDVNVINTGIYILIAMLVSSLFAAITGIITCIFQAIGRAKEATIMSMTQGILLIPIMISGSYIFGLHGLIWSTTVAEVLTCLVGLCLWIKFNRDTNKIDSDLDN</sequence>
<dbReference type="InterPro" id="IPR002528">
    <property type="entry name" value="MATE_fam"/>
</dbReference>
<feature type="transmembrane region" description="Helical" evidence="10">
    <location>
        <begin position="103"/>
        <end position="121"/>
    </location>
</feature>
<dbReference type="InterPro" id="IPR048279">
    <property type="entry name" value="MdtK-like"/>
</dbReference>
<keyword evidence="7 10" id="KW-1133">Transmembrane helix</keyword>
<feature type="transmembrane region" description="Helical" evidence="10">
    <location>
        <begin position="141"/>
        <end position="158"/>
    </location>
</feature>
<evidence type="ECO:0000256" key="2">
    <source>
        <dbReference type="ARBA" id="ARBA00008417"/>
    </source>
</evidence>
<dbReference type="RefSeq" id="WP_171298778.1">
    <property type="nucleotide sequence ID" value="NZ_CP087099.1"/>
</dbReference>
<dbReference type="GO" id="GO:0046677">
    <property type="term" value="P:response to antibiotic"/>
    <property type="evidence" value="ECO:0007669"/>
    <property type="project" value="UniProtKB-KW"/>
</dbReference>
<dbReference type="GO" id="GO:0005886">
    <property type="term" value="C:plasma membrane"/>
    <property type="evidence" value="ECO:0007669"/>
    <property type="project" value="UniProtKB-SubCell"/>
</dbReference>
<dbReference type="PIRSF" id="PIRSF006603">
    <property type="entry name" value="DinF"/>
    <property type="match status" value="1"/>
</dbReference>
<feature type="transmembrane region" description="Helical" evidence="10">
    <location>
        <begin position="394"/>
        <end position="414"/>
    </location>
</feature>
<comment type="subcellular location">
    <subcellularLocation>
        <location evidence="1">Cell membrane</location>
        <topology evidence="1">Multi-pass membrane protein</topology>
    </subcellularLocation>
</comment>
<evidence type="ECO:0000256" key="1">
    <source>
        <dbReference type="ARBA" id="ARBA00004651"/>
    </source>
</evidence>
<dbReference type="GO" id="GO:0042910">
    <property type="term" value="F:xenobiotic transmembrane transporter activity"/>
    <property type="evidence" value="ECO:0007669"/>
    <property type="project" value="InterPro"/>
</dbReference>
<name>A0A7Y3SZC4_9CLOT</name>
<feature type="transmembrane region" description="Helical" evidence="10">
    <location>
        <begin position="319"/>
        <end position="340"/>
    </location>
</feature>
<keyword evidence="8 10" id="KW-0472">Membrane</keyword>
<protein>
    <recommendedName>
        <fullName evidence="3">Multidrug export protein MepA</fullName>
    </recommendedName>
</protein>
<dbReference type="NCBIfam" id="TIGR00797">
    <property type="entry name" value="matE"/>
    <property type="match status" value="1"/>
</dbReference>
<evidence type="ECO:0000256" key="7">
    <source>
        <dbReference type="ARBA" id="ARBA00022989"/>
    </source>
</evidence>
<dbReference type="PANTHER" id="PTHR43823">
    <property type="entry name" value="SPORULATION PROTEIN YKVU"/>
    <property type="match status" value="1"/>
</dbReference>
<accession>A0A7Y3SZC4</accession>
<dbReference type="InterPro" id="IPR051327">
    <property type="entry name" value="MATE_MepA_subfamily"/>
</dbReference>
<dbReference type="AlphaFoldDB" id="A0A7Y3SZC4"/>
<evidence type="ECO:0000256" key="6">
    <source>
        <dbReference type="ARBA" id="ARBA00022692"/>
    </source>
</evidence>
<comment type="similarity">
    <text evidence="2">Belongs to the multi antimicrobial extrusion (MATE) (TC 2.A.66.1) family. MepA subfamily.</text>
</comment>
<proteinExistence type="inferred from homology"/>
<dbReference type="GO" id="GO:0015297">
    <property type="term" value="F:antiporter activity"/>
    <property type="evidence" value="ECO:0007669"/>
    <property type="project" value="InterPro"/>
</dbReference>
<dbReference type="EMBL" id="JABEYB010000020">
    <property type="protein sequence ID" value="NNU78188.1"/>
    <property type="molecule type" value="Genomic_DNA"/>
</dbReference>
<evidence type="ECO:0000313" key="11">
    <source>
        <dbReference type="EMBL" id="NNU78188.1"/>
    </source>
</evidence>
<keyword evidence="5" id="KW-1003">Cell membrane</keyword>
<feature type="transmembrane region" description="Helical" evidence="10">
    <location>
        <begin position="284"/>
        <end position="307"/>
    </location>
</feature>
<feature type="transmembrane region" description="Helical" evidence="10">
    <location>
        <begin position="238"/>
        <end position="264"/>
    </location>
</feature>
<dbReference type="CDD" id="cd13143">
    <property type="entry name" value="MATE_MepA_like"/>
    <property type="match status" value="1"/>
</dbReference>
<evidence type="ECO:0000256" key="3">
    <source>
        <dbReference type="ARBA" id="ARBA00022106"/>
    </source>
</evidence>
<feature type="transmembrane region" description="Helical" evidence="10">
    <location>
        <begin position="170"/>
        <end position="191"/>
    </location>
</feature>
<keyword evidence="4" id="KW-0813">Transport</keyword>
<organism evidence="11 12">
    <name type="scientific">Clostridium estertheticum</name>
    <dbReference type="NCBI Taxonomy" id="238834"/>
    <lineage>
        <taxon>Bacteria</taxon>
        <taxon>Bacillati</taxon>
        <taxon>Bacillota</taxon>
        <taxon>Clostridia</taxon>
        <taxon>Eubacteriales</taxon>
        <taxon>Clostridiaceae</taxon>
        <taxon>Clostridium</taxon>
    </lineage>
</organism>
<evidence type="ECO:0000256" key="8">
    <source>
        <dbReference type="ARBA" id="ARBA00023136"/>
    </source>
</evidence>
<evidence type="ECO:0000313" key="12">
    <source>
        <dbReference type="Proteomes" id="UP000531659"/>
    </source>
</evidence>
<reference evidence="11 12" key="1">
    <citation type="submission" date="2020-05" db="EMBL/GenBank/DDBJ databases">
        <title>Complete genome of Clostridium estertheticum subspecies estertheticum, isolated from Vacuum packed lamb meat from New Zealand imported to Switzerland.</title>
        <authorList>
            <person name="Wambui J."/>
            <person name="Stevens M.J.A."/>
            <person name="Stephan R."/>
        </authorList>
    </citation>
    <scope>NUCLEOTIDE SEQUENCE [LARGE SCALE GENOMIC DNA]</scope>
    <source>
        <strain evidence="11 12">CEST001</strain>
    </source>
</reference>